<dbReference type="STRING" id="8469.M7BHT7"/>
<evidence type="ECO:0000256" key="2">
    <source>
        <dbReference type="SAM" id="MobiDB-lite"/>
    </source>
</evidence>
<feature type="region of interest" description="Disordered" evidence="2">
    <location>
        <begin position="1"/>
        <end position="23"/>
    </location>
</feature>
<dbReference type="PANTHER" id="PTHR15139:SF0">
    <property type="entry name" value="TUBULIN-SPECIFIC CHAPERONE C"/>
    <property type="match status" value="1"/>
</dbReference>
<name>M7BHT7_CHEMY</name>
<dbReference type="InterPro" id="IPR016098">
    <property type="entry name" value="CAP/MinC_C"/>
</dbReference>
<dbReference type="EMBL" id="KB522028">
    <property type="protein sequence ID" value="EMP37461.1"/>
    <property type="molecule type" value="Genomic_DNA"/>
</dbReference>
<accession>M7BHT7</accession>
<sequence length="166" mass="19195">MFSEVLKEQHSSAETKEPEPPKKKINLLLVASDSDDKNEHASVLTALDCYRAEPVISVDTYPLKWCLKHEGTYETLPHLAHTLRRRLQQCHANTCSHFQLRTHRTRDARIYVQVTSRAMVEDCSGVRFAPYTWSYPGIEGDYESSGLDRGRNNWNLVDDFDWLGRE</sequence>
<comment type="similarity">
    <text evidence="1">Belongs to the TBCC family.</text>
</comment>
<dbReference type="Pfam" id="PF07986">
    <property type="entry name" value="TBCC"/>
    <property type="match status" value="1"/>
</dbReference>
<reference evidence="5" key="1">
    <citation type="journal article" date="2013" name="Nat. Genet.">
        <title>The draft genomes of soft-shell turtle and green sea turtle yield insights into the development and evolution of the turtle-specific body plan.</title>
        <authorList>
            <person name="Wang Z."/>
            <person name="Pascual-Anaya J."/>
            <person name="Zadissa A."/>
            <person name="Li W."/>
            <person name="Niimura Y."/>
            <person name="Huang Z."/>
            <person name="Li C."/>
            <person name="White S."/>
            <person name="Xiong Z."/>
            <person name="Fang D."/>
            <person name="Wang B."/>
            <person name="Ming Y."/>
            <person name="Chen Y."/>
            <person name="Zheng Y."/>
            <person name="Kuraku S."/>
            <person name="Pignatelli M."/>
            <person name="Herrero J."/>
            <person name="Beal K."/>
            <person name="Nozawa M."/>
            <person name="Li Q."/>
            <person name="Wang J."/>
            <person name="Zhang H."/>
            <person name="Yu L."/>
            <person name="Shigenobu S."/>
            <person name="Wang J."/>
            <person name="Liu J."/>
            <person name="Flicek P."/>
            <person name="Searle S."/>
            <person name="Wang J."/>
            <person name="Kuratani S."/>
            <person name="Yin Y."/>
            <person name="Aken B."/>
            <person name="Zhang G."/>
            <person name="Irie N."/>
        </authorList>
    </citation>
    <scope>NUCLEOTIDE SEQUENCE [LARGE SCALE GENOMIC DNA]</scope>
</reference>
<proteinExistence type="inferred from homology"/>
<dbReference type="InterPro" id="IPR012945">
    <property type="entry name" value="Tubulin-bd_cofactor_C_dom"/>
</dbReference>
<organism evidence="4 5">
    <name type="scientific">Chelonia mydas</name>
    <name type="common">Green sea-turtle</name>
    <name type="synonym">Chelonia agassizi</name>
    <dbReference type="NCBI Taxonomy" id="8469"/>
    <lineage>
        <taxon>Eukaryota</taxon>
        <taxon>Metazoa</taxon>
        <taxon>Chordata</taxon>
        <taxon>Craniata</taxon>
        <taxon>Vertebrata</taxon>
        <taxon>Euteleostomi</taxon>
        <taxon>Archelosauria</taxon>
        <taxon>Testudinata</taxon>
        <taxon>Testudines</taxon>
        <taxon>Cryptodira</taxon>
        <taxon>Durocryptodira</taxon>
        <taxon>Americhelydia</taxon>
        <taxon>Chelonioidea</taxon>
        <taxon>Cheloniidae</taxon>
        <taxon>Chelonia</taxon>
    </lineage>
</organism>
<dbReference type="eggNOG" id="KOG2512">
    <property type="taxonomic scope" value="Eukaryota"/>
</dbReference>
<dbReference type="GO" id="GO:0007023">
    <property type="term" value="P:post-chaperonin tubulin folding pathway"/>
    <property type="evidence" value="ECO:0007669"/>
    <property type="project" value="InterPro"/>
</dbReference>
<dbReference type="InterPro" id="IPR027684">
    <property type="entry name" value="TBCC"/>
</dbReference>
<evidence type="ECO:0000259" key="3">
    <source>
        <dbReference type="PROSITE" id="PS51329"/>
    </source>
</evidence>
<keyword evidence="5" id="KW-1185">Reference proteome</keyword>
<evidence type="ECO:0000313" key="5">
    <source>
        <dbReference type="Proteomes" id="UP000031443"/>
    </source>
</evidence>
<evidence type="ECO:0000256" key="1">
    <source>
        <dbReference type="ARBA" id="ARBA00008848"/>
    </source>
</evidence>
<protein>
    <submittedName>
        <fullName evidence="4">Tubulin-specific chaperone C</fullName>
    </submittedName>
</protein>
<dbReference type="Proteomes" id="UP000031443">
    <property type="component" value="Unassembled WGS sequence"/>
</dbReference>
<feature type="compositionally biased region" description="Basic and acidic residues" evidence="2">
    <location>
        <begin position="1"/>
        <end position="22"/>
    </location>
</feature>
<dbReference type="PROSITE" id="PS51329">
    <property type="entry name" value="C_CAP_COFACTOR_C"/>
    <property type="match status" value="1"/>
</dbReference>
<dbReference type="InterPro" id="IPR017901">
    <property type="entry name" value="C-CAP_CF_C-like"/>
</dbReference>
<feature type="domain" description="C-CAP/cofactor C-like" evidence="3">
    <location>
        <begin position="20"/>
        <end position="162"/>
    </location>
</feature>
<dbReference type="GO" id="GO:0005737">
    <property type="term" value="C:cytoplasm"/>
    <property type="evidence" value="ECO:0007669"/>
    <property type="project" value="TreeGrafter"/>
</dbReference>
<dbReference type="GO" id="GO:0007021">
    <property type="term" value="P:tubulin complex assembly"/>
    <property type="evidence" value="ECO:0007669"/>
    <property type="project" value="TreeGrafter"/>
</dbReference>
<dbReference type="AlphaFoldDB" id="M7BHT7"/>
<gene>
    <name evidence="4" type="ORF">UY3_05370</name>
</gene>
<dbReference type="PANTHER" id="PTHR15139">
    <property type="entry name" value="TUBULIN FOLDING COFACTOR C"/>
    <property type="match status" value="1"/>
</dbReference>
<dbReference type="Gene3D" id="2.160.20.70">
    <property type="match status" value="1"/>
</dbReference>
<evidence type="ECO:0000313" key="4">
    <source>
        <dbReference type="EMBL" id="EMP37461.1"/>
    </source>
</evidence>